<organism evidence="2 3">
    <name type="scientific">Hibiscus sabdariffa</name>
    <name type="common">roselle</name>
    <dbReference type="NCBI Taxonomy" id="183260"/>
    <lineage>
        <taxon>Eukaryota</taxon>
        <taxon>Viridiplantae</taxon>
        <taxon>Streptophyta</taxon>
        <taxon>Embryophyta</taxon>
        <taxon>Tracheophyta</taxon>
        <taxon>Spermatophyta</taxon>
        <taxon>Magnoliopsida</taxon>
        <taxon>eudicotyledons</taxon>
        <taxon>Gunneridae</taxon>
        <taxon>Pentapetalae</taxon>
        <taxon>rosids</taxon>
        <taxon>malvids</taxon>
        <taxon>Malvales</taxon>
        <taxon>Malvaceae</taxon>
        <taxon>Malvoideae</taxon>
        <taxon>Hibiscus</taxon>
    </lineage>
</organism>
<name>A0ABR1ZEG6_9ROSI</name>
<feature type="region of interest" description="Disordered" evidence="1">
    <location>
        <begin position="1"/>
        <end position="25"/>
    </location>
</feature>
<feature type="compositionally biased region" description="Polar residues" evidence="1">
    <location>
        <begin position="1"/>
        <end position="13"/>
    </location>
</feature>
<keyword evidence="3" id="KW-1185">Reference proteome</keyword>
<accession>A0ABR1ZEG6</accession>
<dbReference type="EMBL" id="JBBPBN010001377">
    <property type="protein sequence ID" value="KAK8478412.1"/>
    <property type="molecule type" value="Genomic_DNA"/>
</dbReference>
<protein>
    <submittedName>
        <fullName evidence="2">Uncharacterized protein</fullName>
    </submittedName>
</protein>
<dbReference type="PANTHER" id="PTHR33601:SF21">
    <property type="entry name" value="PROTEIN LITTLE ZIPPER 1-LIKE"/>
    <property type="match status" value="1"/>
</dbReference>
<sequence>MAWSSCPSHPTFASSKRRHRSKQSRVQIYKLSRKKWEENYVEKDMELMNLKLYLENQSIMEENEKLRKKASLLHQENLVLMSEYQKKFPRLDRF</sequence>
<evidence type="ECO:0000256" key="1">
    <source>
        <dbReference type="SAM" id="MobiDB-lite"/>
    </source>
</evidence>
<dbReference type="Proteomes" id="UP001396334">
    <property type="component" value="Unassembled WGS sequence"/>
</dbReference>
<evidence type="ECO:0000313" key="3">
    <source>
        <dbReference type="Proteomes" id="UP001396334"/>
    </source>
</evidence>
<evidence type="ECO:0000313" key="2">
    <source>
        <dbReference type="EMBL" id="KAK8478412.1"/>
    </source>
</evidence>
<gene>
    <name evidence="2" type="ORF">V6N11_068238</name>
</gene>
<dbReference type="PANTHER" id="PTHR33601">
    <property type="entry name" value="PROTEIN LITTLE ZIPPER 4"/>
    <property type="match status" value="1"/>
</dbReference>
<dbReference type="InterPro" id="IPR039312">
    <property type="entry name" value="ZPR"/>
</dbReference>
<proteinExistence type="predicted"/>
<comment type="caution">
    <text evidence="2">The sequence shown here is derived from an EMBL/GenBank/DDBJ whole genome shotgun (WGS) entry which is preliminary data.</text>
</comment>
<reference evidence="2 3" key="1">
    <citation type="journal article" date="2024" name="G3 (Bethesda)">
        <title>Genome assembly of Hibiscus sabdariffa L. provides insights into metabolisms of medicinal natural products.</title>
        <authorList>
            <person name="Kim T."/>
        </authorList>
    </citation>
    <scope>NUCLEOTIDE SEQUENCE [LARGE SCALE GENOMIC DNA]</scope>
    <source>
        <strain evidence="2">TK-2024</strain>
        <tissue evidence="2">Old leaves</tissue>
    </source>
</reference>